<evidence type="ECO:0000313" key="4">
    <source>
        <dbReference type="Proteomes" id="UP000749559"/>
    </source>
</evidence>
<dbReference type="EMBL" id="CAIIXF020000004">
    <property type="protein sequence ID" value="CAH1781890.1"/>
    <property type="molecule type" value="Genomic_DNA"/>
</dbReference>
<comment type="caution">
    <text evidence="3">The sequence shown here is derived from an EMBL/GenBank/DDBJ whole genome shotgun (WGS) entry which is preliminary data.</text>
</comment>
<organism evidence="3 4">
    <name type="scientific">Owenia fusiformis</name>
    <name type="common">Polychaete worm</name>
    <dbReference type="NCBI Taxonomy" id="6347"/>
    <lineage>
        <taxon>Eukaryota</taxon>
        <taxon>Metazoa</taxon>
        <taxon>Spiralia</taxon>
        <taxon>Lophotrochozoa</taxon>
        <taxon>Annelida</taxon>
        <taxon>Polychaeta</taxon>
        <taxon>Sedentaria</taxon>
        <taxon>Canalipalpata</taxon>
        <taxon>Sabellida</taxon>
        <taxon>Oweniida</taxon>
        <taxon>Oweniidae</taxon>
        <taxon>Owenia</taxon>
    </lineage>
</organism>
<dbReference type="InterPro" id="IPR039785">
    <property type="entry name" value="MINY3/4"/>
</dbReference>
<gene>
    <name evidence="3" type="ORF">OFUS_LOCUS8398</name>
</gene>
<dbReference type="Proteomes" id="UP000749559">
    <property type="component" value="Unassembled WGS sequence"/>
</dbReference>
<dbReference type="AlphaFoldDB" id="A0A8J1YCU0"/>
<keyword evidence="2" id="KW-0788">Thiol protease</keyword>
<dbReference type="GO" id="GO:0006508">
    <property type="term" value="P:proteolysis"/>
    <property type="evidence" value="ECO:0007669"/>
    <property type="project" value="UniProtKB-KW"/>
</dbReference>
<keyword evidence="4" id="KW-1185">Reference proteome</keyword>
<keyword evidence="2" id="KW-0645">Protease</keyword>
<dbReference type="OrthoDB" id="10263628at2759"/>
<dbReference type="GO" id="GO:1990380">
    <property type="term" value="F:K48-linked deubiquitinase activity"/>
    <property type="evidence" value="ECO:0007669"/>
    <property type="project" value="UniProtKB-UniRule"/>
</dbReference>
<comment type="catalytic activity">
    <reaction evidence="2">
        <text>Thiol-dependent hydrolysis of ester, thioester, amide, peptide and isopeptide bonds formed by the C-terminal Gly of ubiquitin (a 76-residue protein attached to proteins as an intracellular targeting signal).</text>
        <dbReference type="EC" id="3.4.19.12"/>
    </reaction>
</comment>
<dbReference type="EC" id="3.4.19.12" evidence="2"/>
<keyword evidence="2" id="KW-0833">Ubl conjugation pathway</keyword>
<reference evidence="3" key="1">
    <citation type="submission" date="2022-03" db="EMBL/GenBank/DDBJ databases">
        <authorList>
            <person name="Martin C."/>
        </authorList>
    </citation>
    <scope>NUCLEOTIDE SEQUENCE</scope>
</reference>
<proteinExistence type="inferred from homology"/>
<comment type="function">
    <text evidence="2">Hydrolase that can remove 'Lys-48'-linked conjugated ubiquitin from proteins.</text>
</comment>
<evidence type="ECO:0000256" key="1">
    <source>
        <dbReference type="ARBA" id="ARBA00011074"/>
    </source>
</evidence>
<evidence type="ECO:0000256" key="2">
    <source>
        <dbReference type="RuleBase" id="RU367088"/>
    </source>
</evidence>
<comment type="similarity">
    <text evidence="1 2">Belongs to the MINDY deubiquitinase family. FAM188 subfamily.</text>
</comment>
<accession>A0A8J1YCU0</accession>
<name>A0A8J1YCU0_OWEFU</name>
<dbReference type="PANTHER" id="PTHR12473:SF18">
    <property type="entry name" value="INACTIVE UBIQUITIN CARBOXYL-TERMINAL HYDROLASE MINDY-4B"/>
    <property type="match status" value="1"/>
</dbReference>
<dbReference type="GO" id="GO:0004843">
    <property type="term" value="F:cysteine-type deubiquitinase activity"/>
    <property type="evidence" value="ECO:0007669"/>
    <property type="project" value="UniProtKB-UniRule"/>
</dbReference>
<dbReference type="Pfam" id="PF13898">
    <property type="entry name" value="MINDY-3_4_CD"/>
    <property type="match status" value="1"/>
</dbReference>
<dbReference type="PANTHER" id="PTHR12473">
    <property type="entry name" value="UBIQUITIN CARBOXYL-TERMINAL HYDROLASE MINDY-4-RELATED"/>
    <property type="match status" value="1"/>
</dbReference>
<evidence type="ECO:0000313" key="3">
    <source>
        <dbReference type="EMBL" id="CAH1781890.1"/>
    </source>
</evidence>
<dbReference type="GO" id="GO:0071108">
    <property type="term" value="P:protein K48-linked deubiquitination"/>
    <property type="evidence" value="ECO:0007669"/>
    <property type="project" value="InterPro"/>
</dbReference>
<dbReference type="InterPro" id="IPR025257">
    <property type="entry name" value="MINDY-3/4_CD"/>
</dbReference>
<protein>
    <recommendedName>
        <fullName evidence="2">Ubiquitin carboxyl-terminal hydrolase MINDY</fullName>
        <ecNumber evidence="2">3.4.19.12</ecNumber>
    </recommendedName>
</protein>
<keyword evidence="2" id="KW-0378">Hydrolase</keyword>
<sequence length="448" mass="50876">MAETSKIDMEQMRRLASIMEKGTIKSASMPQSVELKDKDIPLVTTIQEVAVYDANKEGYGHANTVSNVTVTTTRNNTVEDGTPITIETAIALRKVVYGSSIHSFGSSWKSMGFVFQDISGPFSYGLKSERNGSRGLLMAVQGHIIRNLLHRHSQGDKPQKLSSLKPTNFERRRALIESLCQMLWRAGENNGCQVCLHGNQPCFPNNNMYRDDNITERLHLFAFKKYQDLEMFMKRYIHFFEAPTGCILYLYSMALSRTVPKIIEDLEDAIPQLLTDNEDVSGALVNLLLTGRATRHLHNGKIDYSEDGEALNQPMVGILERSEIGFLYWHKDEANDNRTQVGSMLKTPRCPVWITKVNGQFGCLFSLTLDLLTDWRSEHKFNVYYYTGLPIHTSELVLLVDTRFGRKLQSKTTIGRKEEEKKIPALDQLIMTKWYGAEVDWNGVAPSY</sequence>
<dbReference type="SMART" id="SM01174">
    <property type="entry name" value="DUF4205"/>
    <property type="match status" value="1"/>
</dbReference>